<organism evidence="2 3">
    <name type="scientific">Puccinia sorghi</name>
    <dbReference type="NCBI Taxonomy" id="27349"/>
    <lineage>
        <taxon>Eukaryota</taxon>
        <taxon>Fungi</taxon>
        <taxon>Dikarya</taxon>
        <taxon>Basidiomycota</taxon>
        <taxon>Pucciniomycotina</taxon>
        <taxon>Pucciniomycetes</taxon>
        <taxon>Pucciniales</taxon>
        <taxon>Pucciniaceae</taxon>
        <taxon>Puccinia</taxon>
    </lineage>
</organism>
<reference evidence="2 3" key="1">
    <citation type="submission" date="2015-08" db="EMBL/GenBank/DDBJ databases">
        <title>Next Generation Sequencing and Analysis of the Genome of Puccinia sorghi L Schw, the Causal Agent of Maize Common Rust.</title>
        <authorList>
            <person name="Rochi L."/>
            <person name="Burguener G."/>
            <person name="Darino M."/>
            <person name="Turjanski A."/>
            <person name="Kreff E."/>
            <person name="Dieguez M.J."/>
            <person name="Sacco F."/>
        </authorList>
    </citation>
    <scope>NUCLEOTIDE SEQUENCE [LARGE SCALE GENOMIC DNA]</scope>
    <source>
        <strain evidence="2 3">RO10H11247</strain>
    </source>
</reference>
<accession>A0A0L6UFB1</accession>
<name>A0A0L6UFB1_9BASI</name>
<feature type="compositionally biased region" description="Pro residues" evidence="1">
    <location>
        <begin position="10"/>
        <end position="20"/>
    </location>
</feature>
<gene>
    <name evidence="2" type="ORF">VP01_724g9</name>
</gene>
<sequence>MPNFLSPSQQPIPPPPPVSTIPPQNQPNTTLDLATIINNGTTAPLALPMYGNLQVDSVGKIPPWISKQILDPENLLWERFGTAVSSPTFCDHQDSFWIDGIRNELNTDGVEMIQQLFLYKLQYKIYDSGIINPMVTKYSLIKQDLWKEYYQA</sequence>
<protein>
    <submittedName>
        <fullName evidence="2">Uncharacterized protein</fullName>
    </submittedName>
</protein>
<dbReference type="VEuPathDB" id="FungiDB:VP01_724g9"/>
<dbReference type="AlphaFoldDB" id="A0A0L6UFB1"/>
<evidence type="ECO:0000256" key="1">
    <source>
        <dbReference type="SAM" id="MobiDB-lite"/>
    </source>
</evidence>
<evidence type="ECO:0000313" key="2">
    <source>
        <dbReference type="EMBL" id="KNZ46455.1"/>
    </source>
</evidence>
<dbReference type="EMBL" id="LAVV01012661">
    <property type="protein sequence ID" value="KNZ46455.1"/>
    <property type="molecule type" value="Genomic_DNA"/>
</dbReference>
<feature type="region of interest" description="Disordered" evidence="1">
    <location>
        <begin position="1"/>
        <end position="26"/>
    </location>
</feature>
<proteinExistence type="predicted"/>
<comment type="caution">
    <text evidence="2">The sequence shown here is derived from an EMBL/GenBank/DDBJ whole genome shotgun (WGS) entry which is preliminary data.</text>
</comment>
<keyword evidence="3" id="KW-1185">Reference proteome</keyword>
<evidence type="ECO:0000313" key="3">
    <source>
        <dbReference type="Proteomes" id="UP000037035"/>
    </source>
</evidence>
<dbReference type="Proteomes" id="UP000037035">
    <property type="component" value="Unassembled WGS sequence"/>
</dbReference>